<keyword evidence="4" id="KW-1003">Cell membrane</keyword>
<dbReference type="PROSITE" id="PS50893">
    <property type="entry name" value="ABC_TRANSPORTER_2"/>
    <property type="match status" value="1"/>
</dbReference>
<dbReference type="PANTHER" id="PTHR43297:SF2">
    <property type="entry name" value="DIPEPTIDE TRANSPORT ATP-BINDING PROTEIN DPPD"/>
    <property type="match status" value="1"/>
</dbReference>
<dbReference type="InterPro" id="IPR013563">
    <property type="entry name" value="Oligopep_ABC_C"/>
</dbReference>
<dbReference type="InterPro" id="IPR050388">
    <property type="entry name" value="ABC_Ni/Peptide_Import"/>
</dbReference>
<keyword evidence="10" id="KW-1185">Reference proteome</keyword>
<gene>
    <name evidence="9" type="ORF">MON41_04190</name>
</gene>
<evidence type="ECO:0000256" key="4">
    <source>
        <dbReference type="ARBA" id="ARBA00022475"/>
    </source>
</evidence>
<dbReference type="Gene3D" id="3.40.50.300">
    <property type="entry name" value="P-loop containing nucleotide triphosphate hydrolases"/>
    <property type="match status" value="1"/>
</dbReference>
<dbReference type="InterPro" id="IPR003439">
    <property type="entry name" value="ABC_transporter-like_ATP-bd"/>
</dbReference>
<dbReference type="PANTHER" id="PTHR43297">
    <property type="entry name" value="OLIGOPEPTIDE TRANSPORT ATP-BINDING PROTEIN APPD"/>
    <property type="match status" value="1"/>
</dbReference>
<keyword evidence="6 9" id="KW-0067">ATP-binding</keyword>
<dbReference type="InterPro" id="IPR003593">
    <property type="entry name" value="AAA+_ATPase"/>
</dbReference>
<dbReference type="Pfam" id="PF08352">
    <property type="entry name" value="oligo_HPY"/>
    <property type="match status" value="1"/>
</dbReference>
<keyword evidence="7" id="KW-0472">Membrane</keyword>
<comment type="subcellular location">
    <subcellularLocation>
        <location evidence="1">Cell inner membrane</location>
        <topology evidence="1">Peripheral membrane protein</topology>
    </subcellularLocation>
</comment>
<dbReference type="CDD" id="cd03257">
    <property type="entry name" value="ABC_NikE_OppD_transporters"/>
    <property type="match status" value="1"/>
</dbReference>
<dbReference type="Pfam" id="PF00005">
    <property type="entry name" value="ABC_tran"/>
    <property type="match status" value="1"/>
</dbReference>
<evidence type="ECO:0000313" key="9">
    <source>
        <dbReference type="EMBL" id="MCI0752961.1"/>
    </source>
</evidence>
<dbReference type="NCBIfam" id="TIGR01727">
    <property type="entry name" value="oligo_HPY"/>
    <property type="match status" value="1"/>
</dbReference>
<evidence type="ECO:0000256" key="1">
    <source>
        <dbReference type="ARBA" id="ARBA00004417"/>
    </source>
</evidence>
<dbReference type="InterPro" id="IPR017871">
    <property type="entry name" value="ABC_transporter-like_CS"/>
</dbReference>
<accession>A0ABS9W0Y4</accession>
<evidence type="ECO:0000256" key="5">
    <source>
        <dbReference type="ARBA" id="ARBA00022741"/>
    </source>
</evidence>
<protein>
    <submittedName>
        <fullName evidence="9">ABC transporter ATP-binding protein</fullName>
    </submittedName>
</protein>
<dbReference type="InterPro" id="IPR027417">
    <property type="entry name" value="P-loop_NTPase"/>
</dbReference>
<reference evidence="9 10" key="1">
    <citation type="submission" date="2022-03" db="EMBL/GenBank/DDBJ databases">
        <title>Complete genome analysis of Roseomonas KG 17.1 : a prolific producer of plant growth promoters.</title>
        <authorList>
            <person name="Saadouli I."/>
            <person name="Najjari A."/>
            <person name="Mosbah A."/>
            <person name="Ouzari H.I."/>
        </authorList>
    </citation>
    <scope>NUCLEOTIDE SEQUENCE [LARGE SCALE GENOMIC DNA]</scope>
    <source>
        <strain evidence="9 10">KG17-1</strain>
    </source>
</reference>
<keyword evidence="3" id="KW-0813">Transport</keyword>
<dbReference type="RefSeq" id="WP_241792558.1">
    <property type="nucleotide sequence ID" value="NZ_JALBUU010000004.1"/>
</dbReference>
<organism evidence="9 10">
    <name type="scientific">Teichococcus vastitatis</name>
    <dbReference type="NCBI Taxonomy" id="2307076"/>
    <lineage>
        <taxon>Bacteria</taxon>
        <taxon>Pseudomonadati</taxon>
        <taxon>Pseudomonadota</taxon>
        <taxon>Alphaproteobacteria</taxon>
        <taxon>Acetobacterales</taxon>
        <taxon>Roseomonadaceae</taxon>
        <taxon>Roseomonas</taxon>
    </lineage>
</organism>
<evidence type="ECO:0000256" key="6">
    <source>
        <dbReference type="ARBA" id="ARBA00022840"/>
    </source>
</evidence>
<dbReference type="SMART" id="SM00382">
    <property type="entry name" value="AAA"/>
    <property type="match status" value="1"/>
</dbReference>
<proteinExistence type="inferred from homology"/>
<comment type="caution">
    <text evidence="9">The sequence shown here is derived from an EMBL/GenBank/DDBJ whole genome shotgun (WGS) entry which is preliminary data.</text>
</comment>
<evidence type="ECO:0000313" key="10">
    <source>
        <dbReference type="Proteomes" id="UP001201985"/>
    </source>
</evidence>
<dbReference type="SUPFAM" id="SSF52540">
    <property type="entry name" value="P-loop containing nucleoside triphosphate hydrolases"/>
    <property type="match status" value="1"/>
</dbReference>
<sequence>MFPAPSDEVLSVRNLSIGFRTPGGILPAVQDVSFSVRRGETLALVGESGSGKSITSLGILRLTPPAPFCQVRGEVILRTPDGRAHDLLALPEPEMRSLRGDAMAMVFQEPMTSLNPVHTIGEQIAEAVRFHRGLGKRAALGRAAELLELVGIPDPHRRLSNYPHQLSGGMRQRAMIAMALSCEPSLLIADEPTTALDVTIQAQILELLQELQQKTRMAVIFITHNLGVVAEIADRVMVMYAGRVVEQAPVVPLFKAPRMPYTQGLLRSVPRLDWAGRRGEKLAAIPGNVPDALAPPSGCAFAPRCEHHRPGLCDAAVPPLEASGADHDVRCVRWSELLPEAAA</sequence>
<dbReference type="Proteomes" id="UP001201985">
    <property type="component" value="Unassembled WGS sequence"/>
</dbReference>
<evidence type="ECO:0000256" key="7">
    <source>
        <dbReference type="ARBA" id="ARBA00023136"/>
    </source>
</evidence>
<comment type="similarity">
    <text evidence="2">Belongs to the ABC transporter superfamily.</text>
</comment>
<dbReference type="GO" id="GO:0005524">
    <property type="term" value="F:ATP binding"/>
    <property type="evidence" value="ECO:0007669"/>
    <property type="project" value="UniProtKB-KW"/>
</dbReference>
<dbReference type="EMBL" id="JALBUU010000004">
    <property type="protein sequence ID" value="MCI0752961.1"/>
    <property type="molecule type" value="Genomic_DNA"/>
</dbReference>
<dbReference type="PROSITE" id="PS00211">
    <property type="entry name" value="ABC_TRANSPORTER_1"/>
    <property type="match status" value="1"/>
</dbReference>
<evidence type="ECO:0000256" key="2">
    <source>
        <dbReference type="ARBA" id="ARBA00005417"/>
    </source>
</evidence>
<evidence type="ECO:0000256" key="3">
    <source>
        <dbReference type="ARBA" id="ARBA00022448"/>
    </source>
</evidence>
<keyword evidence="5" id="KW-0547">Nucleotide-binding</keyword>
<evidence type="ECO:0000259" key="8">
    <source>
        <dbReference type="PROSITE" id="PS50893"/>
    </source>
</evidence>
<name>A0ABS9W0Y4_9PROT</name>
<feature type="domain" description="ABC transporter" evidence="8">
    <location>
        <begin position="12"/>
        <end position="266"/>
    </location>
</feature>